<dbReference type="PANTHER" id="PTHR43735">
    <property type="entry name" value="APOPTOSIS-INDUCING FACTOR 1"/>
    <property type="match status" value="1"/>
</dbReference>
<evidence type="ECO:0000313" key="7">
    <source>
        <dbReference type="Proteomes" id="UP000283841"/>
    </source>
</evidence>
<dbReference type="GO" id="GO:0004174">
    <property type="term" value="F:electron-transferring-flavoprotein dehydrogenase activity"/>
    <property type="evidence" value="ECO:0007669"/>
    <property type="project" value="TreeGrafter"/>
</dbReference>
<keyword evidence="2" id="KW-0285">Flavoprotein</keyword>
<evidence type="ECO:0000256" key="1">
    <source>
        <dbReference type="ARBA" id="ARBA00006442"/>
    </source>
</evidence>
<proteinExistence type="inferred from homology"/>
<evidence type="ECO:0000313" key="6">
    <source>
        <dbReference type="EMBL" id="RWQ91943.1"/>
    </source>
</evidence>
<keyword evidence="4" id="KW-0560">Oxidoreductase</keyword>
<keyword evidence="3" id="KW-0274">FAD</keyword>
<dbReference type="STRING" id="264951.A0A443HJC0"/>
<dbReference type="Gene3D" id="3.50.50.100">
    <property type="match status" value="1"/>
</dbReference>
<evidence type="ECO:0000256" key="3">
    <source>
        <dbReference type="ARBA" id="ARBA00022827"/>
    </source>
</evidence>
<protein>
    <recommendedName>
        <fullName evidence="5">FAD/NAD(P)-binding domain-containing protein</fullName>
    </recommendedName>
</protein>
<evidence type="ECO:0000256" key="2">
    <source>
        <dbReference type="ARBA" id="ARBA00022630"/>
    </source>
</evidence>
<dbReference type="GeneID" id="39594403"/>
<sequence>MASAKPVTVVVIGGSNAGVAVSHGLLRQVPGVKVILINPSETYYYNVAAPRVVAKPKAFSPEQYIFSILEAFERYPAASFQFVMGKATKFEPGAKTVTVDSRGEFSTIAYDYLVIASGSTSLATRGEGSTKIPFKITEGEDLQAAIAEAQKTLAAARSIIIGGGGPVGVELAGELVDVFSDRKDITLVTASRQMLPSLKAGTGSAALKLLKARGVRVLSSRSVEKATQHPVSKEWTVTLDGGEKISADEYVSATGVLPNNEFIPSSFLNEDGWVKVDNEFRALAAVIDGRKTYVYAVGDITQHPLRTLSRIPDQITVVVNNLKVEITGRGKRMTYKPSEKPSMLVPVGRSSGTGQLGGWTPWSWMVVLFKSKDFFISKAPTYIN</sequence>
<dbReference type="PRINTS" id="PR00411">
    <property type="entry name" value="PNDRDTASEI"/>
</dbReference>
<organism evidence="6 7">
    <name type="scientific">Byssochlamys spectabilis</name>
    <name type="common">Paecilomyces variotii</name>
    <dbReference type="NCBI Taxonomy" id="264951"/>
    <lineage>
        <taxon>Eukaryota</taxon>
        <taxon>Fungi</taxon>
        <taxon>Dikarya</taxon>
        <taxon>Ascomycota</taxon>
        <taxon>Pezizomycotina</taxon>
        <taxon>Eurotiomycetes</taxon>
        <taxon>Eurotiomycetidae</taxon>
        <taxon>Eurotiales</taxon>
        <taxon>Thermoascaceae</taxon>
        <taxon>Paecilomyces</taxon>
    </lineage>
</organism>
<evidence type="ECO:0000256" key="4">
    <source>
        <dbReference type="ARBA" id="ARBA00023002"/>
    </source>
</evidence>
<dbReference type="PRINTS" id="PR00368">
    <property type="entry name" value="FADPNR"/>
</dbReference>
<dbReference type="RefSeq" id="XP_028481588.1">
    <property type="nucleotide sequence ID" value="XM_028625126.1"/>
</dbReference>
<dbReference type="EMBL" id="RCNU01000015">
    <property type="protein sequence ID" value="RWQ91943.1"/>
    <property type="molecule type" value="Genomic_DNA"/>
</dbReference>
<dbReference type="Pfam" id="PF07992">
    <property type="entry name" value="Pyr_redox_2"/>
    <property type="match status" value="1"/>
</dbReference>
<dbReference type="InterPro" id="IPR023753">
    <property type="entry name" value="FAD/NAD-binding_dom"/>
</dbReference>
<dbReference type="SUPFAM" id="SSF51905">
    <property type="entry name" value="FAD/NAD(P)-binding domain"/>
    <property type="match status" value="2"/>
</dbReference>
<reference evidence="6 7" key="1">
    <citation type="journal article" date="2018" name="Front. Microbiol.">
        <title>Genomic and genetic insights into a cosmopolitan fungus, Paecilomyces variotii (Eurotiales).</title>
        <authorList>
            <person name="Urquhart A.S."/>
            <person name="Mondo S.J."/>
            <person name="Makela M.R."/>
            <person name="Hane J.K."/>
            <person name="Wiebenga A."/>
            <person name="He G."/>
            <person name="Mihaltcheva S."/>
            <person name="Pangilinan J."/>
            <person name="Lipzen A."/>
            <person name="Barry K."/>
            <person name="de Vries R.P."/>
            <person name="Grigoriev I.V."/>
            <person name="Idnurm A."/>
        </authorList>
    </citation>
    <scope>NUCLEOTIDE SEQUENCE [LARGE SCALE GENOMIC DNA]</scope>
    <source>
        <strain evidence="6 7">CBS 101075</strain>
    </source>
</reference>
<dbReference type="PANTHER" id="PTHR43735:SF3">
    <property type="entry name" value="FERROPTOSIS SUPPRESSOR PROTEIN 1"/>
    <property type="match status" value="1"/>
</dbReference>
<dbReference type="InterPro" id="IPR036188">
    <property type="entry name" value="FAD/NAD-bd_sf"/>
</dbReference>
<comment type="caution">
    <text evidence="6">The sequence shown here is derived from an EMBL/GenBank/DDBJ whole genome shotgun (WGS) entry which is preliminary data.</text>
</comment>
<accession>A0A443HJC0</accession>
<feature type="domain" description="FAD/NAD(P)-binding" evidence="5">
    <location>
        <begin position="8"/>
        <end position="309"/>
    </location>
</feature>
<gene>
    <name evidence="6" type="ORF">C8Q69DRAFT_112235</name>
</gene>
<dbReference type="Proteomes" id="UP000283841">
    <property type="component" value="Unassembled WGS sequence"/>
</dbReference>
<dbReference type="VEuPathDB" id="FungiDB:C8Q69DRAFT_112235"/>
<keyword evidence="7" id="KW-1185">Reference proteome</keyword>
<dbReference type="AlphaFoldDB" id="A0A443HJC0"/>
<evidence type="ECO:0000259" key="5">
    <source>
        <dbReference type="Pfam" id="PF07992"/>
    </source>
</evidence>
<dbReference type="GO" id="GO:0005737">
    <property type="term" value="C:cytoplasm"/>
    <property type="evidence" value="ECO:0007669"/>
    <property type="project" value="TreeGrafter"/>
</dbReference>
<comment type="similarity">
    <text evidence="1">Belongs to the FAD-dependent oxidoreductase family.</text>
</comment>
<name>A0A443HJC0_BYSSP</name>
<dbReference type="GO" id="GO:0050660">
    <property type="term" value="F:flavin adenine dinucleotide binding"/>
    <property type="evidence" value="ECO:0007669"/>
    <property type="project" value="TreeGrafter"/>
</dbReference>